<name>A0A9E8G3T5_9VIRU</name>
<keyword evidence="1" id="KW-0472">Membrane</keyword>
<reference evidence="2" key="1">
    <citation type="submission" date="2022-10" db="EMBL/GenBank/DDBJ databases">
        <title>Genomics discovery of giant fungal viruses from subsurface oceanic crustal fluids.</title>
        <authorList>
            <person name="Bhattacharjee A.S."/>
            <person name="Schulz F."/>
            <person name="Woyke T."/>
            <person name="Orcutt B.N."/>
            <person name="Matinez Martinez J."/>
        </authorList>
    </citation>
    <scope>NUCLEOTIDE SEQUENCE</scope>
    <source>
        <strain evidence="2">VSAG1.JdFR</strain>
        <strain evidence="3">VSAG8.JdFR</strain>
    </source>
</reference>
<evidence type="ECO:0000256" key="1">
    <source>
        <dbReference type="SAM" id="Phobius"/>
    </source>
</evidence>
<accession>A0A9E8G3T5</accession>
<protein>
    <submittedName>
        <fullName evidence="2">Uncharacterized protein</fullName>
    </submittedName>
</protein>
<evidence type="ECO:0000313" key="2">
    <source>
        <dbReference type="EMBL" id="UZT28803.1"/>
    </source>
</evidence>
<feature type="transmembrane region" description="Helical" evidence="1">
    <location>
        <begin position="21"/>
        <end position="48"/>
    </location>
</feature>
<dbReference type="EMBL" id="OP765507">
    <property type="protein sequence ID" value="UZT28803.1"/>
    <property type="molecule type" value="Genomic_DNA"/>
</dbReference>
<feature type="transmembrane region" description="Helical" evidence="1">
    <location>
        <begin position="54"/>
        <end position="75"/>
    </location>
</feature>
<dbReference type="EMBL" id="OP765584">
    <property type="protein sequence ID" value="UZT29079.1"/>
    <property type="molecule type" value="Genomic_DNA"/>
</dbReference>
<keyword evidence="1" id="KW-0812">Transmembrane</keyword>
<evidence type="ECO:0000313" key="3">
    <source>
        <dbReference type="EMBL" id="UZT29079.1"/>
    </source>
</evidence>
<proteinExistence type="predicted"/>
<organism evidence="2">
    <name type="scientific">Nucleocytoviricota sp</name>
    <dbReference type="NCBI Taxonomy" id="2809609"/>
    <lineage>
        <taxon>Viruses</taxon>
        <taxon>Varidnaviria</taxon>
        <taxon>Bamfordvirae</taxon>
        <taxon>Nucleocytoviricota</taxon>
    </lineage>
</organism>
<feature type="transmembrane region" description="Helical" evidence="1">
    <location>
        <begin position="82"/>
        <end position="106"/>
    </location>
</feature>
<sequence>MMKKKNKKLLFRKLLFTYKILLIYNMIINNICSPAIIYLGFSLTQIIIDIYKTMYNTAFLKFIVSIVFTVILNILCDRGLNIISWIIVFIPFIFMTVITSILLYMFGLDPFFGRLNYNVKDFDDDGIIVNQNPRDIYNSNNISSFNETGNLNSISNELDKPIIPNRTTQNEIINRENSYESNLPLNRILDSNKKNNKNTQYSTLDDNNIIPLDNRNNNANKNQNNNNQYLLDNNTNNNIENCFKSCLDACNKKNKNNDSNYCIITCKNLCQDINYKTI</sequence>
<keyword evidence="1" id="KW-1133">Transmembrane helix</keyword>